<reference evidence="1" key="1">
    <citation type="journal article" date="2017" name="Science">
        <title>Giant viruses with an expanded complement of translation system components.</title>
        <authorList>
            <person name="Schulz F."/>
            <person name="Yutin N."/>
            <person name="Ivanova N.N."/>
            <person name="Ortega D.R."/>
            <person name="Lee T.K."/>
            <person name="Vierheilig J."/>
            <person name="Daims H."/>
            <person name="Horn M."/>
            <person name="Wagner M."/>
            <person name="Jensen G.J."/>
            <person name="Kyrpides N.C."/>
            <person name="Koonin E.V."/>
            <person name="Woyke T."/>
        </authorList>
    </citation>
    <scope>NUCLEOTIDE SEQUENCE</scope>
    <source>
        <strain evidence="1">CTV1</strain>
    </source>
</reference>
<protein>
    <submittedName>
        <fullName evidence="1">Uncharacterized protein</fullName>
    </submittedName>
</protein>
<proteinExistence type="predicted"/>
<sequence length="40" mass="4808">MFIPCQMNDIINIVVKFLQLKDAIELYKIYNNLILEHIKD</sequence>
<dbReference type="EMBL" id="KY684083">
    <property type="protein sequence ID" value="ARF08407.1"/>
    <property type="molecule type" value="Genomic_DNA"/>
</dbReference>
<name>A0A1V0S9L5_9VIRU</name>
<evidence type="ECO:0000313" key="1">
    <source>
        <dbReference type="EMBL" id="ARF08407.1"/>
    </source>
</evidence>
<accession>A0A1V0S9L5</accession>
<gene>
    <name evidence="1" type="ORF">Catovirus_1_457</name>
</gene>
<organism evidence="1">
    <name type="scientific">Catovirus CTV1</name>
    <dbReference type="NCBI Taxonomy" id="1977631"/>
    <lineage>
        <taxon>Viruses</taxon>
        <taxon>Varidnaviria</taxon>
        <taxon>Bamfordvirae</taxon>
        <taxon>Nucleocytoviricota</taxon>
        <taxon>Megaviricetes</taxon>
        <taxon>Imitervirales</taxon>
        <taxon>Mimiviridae</taxon>
        <taxon>Klosneuvirinae</taxon>
        <taxon>Catovirus</taxon>
    </lineage>
</organism>